<proteinExistence type="inferred from homology"/>
<comment type="similarity">
    <text evidence="1">Belongs to the sel-1 family.</text>
</comment>
<dbReference type="Gene3D" id="1.25.40.10">
    <property type="entry name" value="Tetratricopeptide repeat domain"/>
    <property type="match status" value="1"/>
</dbReference>
<accession>A0ABR2GUB9</accession>
<dbReference type="Pfam" id="PF08238">
    <property type="entry name" value="Sel1"/>
    <property type="match status" value="4"/>
</dbReference>
<dbReference type="InterPro" id="IPR050767">
    <property type="entry name" value="Sel1_AlgK"/>
</dbReference>
<dbReference type="PANTHER" id="PTHR11102">
    <property type="entry name" value="SEL-1-LIKE PROTEIN"/>
    <property type="match status" value="1"/>
</dbReference>
<dbReference type="InterPro" id="IPR006597">
    <property type="entry name" value="Sel1-like"/>
</dbReference>
<comment type="caution">
    <text evidence="2">The sequence shown here is derived from an EMBL/GenBank/DDBJ whole genome shotgun (WGS) entry which is preliminary data.</text>
</comment>
<dbReference type="PANTHER" id="PTHR11102:SF160">
    <property type="entry name" value="ERAD-ASSOCIATED E3 UBIQUITIN-PROTEIN LIGASE COMPONENT HRD3"/>
    <property type="match status" value="1"/>
</dbReference>
<evidence type="ECO:0000256" key="1">
    <source>
        <dbReference type="ARBA" id="ARBA00038101"/>
    </source>
</evidence>
<dbReference type="EMBL" id="JAPFFF010000060">
    <property type="protein sequence ID" value="KAK8837256.1"/>
    <property type="molecule type" value="Genomic_DNA"/>
</dbReference>
<organism evidence="2 3">
    <name type="scientific">Tritrichomonas musculus</name>
    <dbReference type="NCBI Taxonomy" id="1915356"/>
    <lineage>
        <taxon>Eukaryota</taxon>
        <taxon>Metamonada</taxon>
        <taxon>Parabasalia</taxon>
        <taxon>Tritrichomonadida</taxon>
        <taxon>Tritrichomonadidae</taxon>
        <taxon>Tritrichomonas</taxon>
    </lineage>
</organism>
<sequence>MPLDINKAFHYFKLSANQNYLWAQYFLGFAFYKKQDIKKALYYFEISGKQDFRLSQLILGDFYLEGKHVDRDINKSIKYYKDLSNLNNEHAKNNLGVIYKNGFENINKNILLAKEYFKE</sequence>
<name>A0ABR2GUB9_9EUKA</name>
<dbReference type="SMART" id="SM00671">
    <property type="entry name" value="SEL1"/>
    <property type="match status" value="2"/>
</dbReference>
<keyword evidence="3" id="KW-1185">Reference proteome</keyword>
<evidence type="ECO:0000313" key="2">
    <source>
        <dbReference type="EMBL" id="KAK8837256.1"/>
    </source>
</evidence>
<dbReference type="SUPFAM" id="SSF81901">
    <property type="entry name" value="HCP-like"/>
    <property type="match status" value="1"/>
</dbReference>
<protein>
    <recommendedName>
        <fullName evidence="4">Beta-lactamase</fullName>
    </recommendedName>
</protein>
<evidence type="ECO:0008006" key="4">
    <source>
        <dbReference type="Google" id="ProtNLM"/>
    </source>
</evidence>
<gene>
    <name evidence="2" type="ORF">M9Y10_036686</name>
</gene>
<evidence type="ECO:0000313" key="3">
    <source>
        <dbReference type="Proteomes" id="UP001470230"/>
    </source>
</evidence>
<reference evidence="2 3" key="1">
    <citation type="submission" date="2024-04" db="EMBL/GenBank/DDBJ databases">
        <title>Tritrichomonas musculus Genome.</title>
        <authorList>
            <person name="Alves-Ferreira E."/>
            <person name="Grigg M."/>
            <person name="Lorenzi H."/>
            <person name="Galac M."/>
        </authorList>
    </citation>
    <scope>NUCLEOTIDE SEQUENCE [LARGE SCALE GENOMIC DNA]</scope>
    <source>
        <strain evidence="2 3">EAF2021</strain>
    </source>
</reference>
<dbReference type="InterPro" id="IPR011990">
    <property type="entry name" value="TPR-like_helical_dom_sf"/>
</dbReference>
<dbReference type="Proteomes" id="UP001470230">
    <property type="component" value="Unassembled WGS sequence"/>
</dbReference>